<dbReference type="Proteomes" id="UP000032142">
    <property type="component" value="Unassembled WGS sequence"/>
</dbReference>
<evidence type="ECO:0000313" key="2">
    <source>
        <dbReference type="Proteomes" id="UP000032142"/>
    </source>
</evidence>
<gene>
    <name evidence="1" type="ORF">F383_13594</name>
</gene>
<name>A0A0B0NBP1_GOSAR</name>
<keyword evidence="2" id="KW-1185">Reference proteome</keyword>
<evidence type="ECO:0000313" key="1">
    <source>
        <dbReference type="EMBL" id="KHG10092.1"/>
    </source>
</evidence>
<protein>
    <submittedName>
        <fullName evidence="1">Uncharacterized protein</fullName>
    </submittedName>
</protein>
<proteinExistence type="predicted"/>
<sequence length="18" mass="1904">MYHPLPVSYSGTGIGLIV</sequence>
<reference evidence="2" key="1">
    <citation type="submission" date="2014-09" db="EMBL/GenBank/DDBJ databases">
        <authorList>
            <person name="Mudge J."/>
            <person name="Ramaraj T."/>
            <person name="Lindquist I.E."/>
            <person name="Bharti A.K."/>
            <person name="Sundararajan A."/>
            <person name="Cameron C.T."/>
            <person name="Woodward J.E."/>
            <person name="May G.D."/>
            <person name="Brubaker C."/>
            <person name="Broadhvest J."/>
            <person name="Wilkins T.A."/>
        </authorList>
    </citation>
    <scope>NUCLEOTIDE SEQUENCE</scope>
    <source>
        <strain evidence="2">cv. AKA8401</strain>
    </source>
</reference>
<dbReference type="AlphaFoldDB" id="A0A0B0NBP1"/>
<accession>A0A0B0NBP1</accession>
<dbReference type="EMBL" id="KN393125">
    <property type="protein sequence ID" value="KHG10092.1"/>
    <property type="molecule type" value="Genomic_DNA"/>
</dbReference>
<organism evidence="1 2">
    <name type="scientific">Gossypium arboreum</name>
    <name type="common">Tree cotton</name>
    <name type="synonym">Gossypium nanking</name>
    <dbReference type="NCBI Taxonomy" id="29729"/>
    <lineage>
        <taxon>Eukaryota</taxon>
        <taxon>Viridiplantae</taxon>
        <taxon>Streptophyta</taxon>
        <taxon>Embryophyta</taxon>
        <taxon>Tracheophyta</taxon>
        <taxon>Spermatophyta</taxon>
        <taxon>Magnoliopsida</taxon>
        <taxon>eudicotyledons</taxon>
        <taxon>Gunneridae</taxon>
        <taxon>Pentapetalae</taxon>
        <taxon>rosids</taxon>
        <taxon>malvids</taxon>
        <taxon>Malvales</taxon>
        <taxon>Malvaceae</taxon>
        <taxon>Malvoideae</taxon>
        <taxon>Gossypium</taxon>
    </lineage>
</organism>